<dbReference type="InterPro" id="IPR032466">
    <property type="entry name" value="Metal_Hydrolase"/>
</dbReference>
<name>A0A853G3N3_9BURK</name>
<reference evidence="3 4" key="1">
    <citation type="submission" date="2020-07" db="EMBL/GenBank/DDBJ databases">
        <title>Taxonomic revisions and descriptions of new bacterial species based on genomic comparisons in the high-G+C-content subgroup of the family Alcaligenaceae.</title>
        <authorList>
            <person name="Szabo A."/>
            <person name="Felfoldi T."/>
        </authorList>
    </citation>
    <scope>NUCLEOTIDE SEQUENCE [LARGE SCALE GENOMIC DNA]</scope>
    <source>
        <strain evidence="3 4">LMG 24012</strain>
    </source>
</reference>
<feature type="domain" description="Amidohydrolase 3" evidence="2">
    <location>
        <begin position="351"/>
        <end position="465"/>
    </location>
</feature>
<dbReference type="InterPro" id="IPR023100">
    <property type="entry name" value="D-aminoacylase_insert_dom_sf"/>
</dbReference>
<dbReference type="Gene3D" id="3.20.20.140">
    <property type="entry name" value="Metal-dependent hydrolases"/>
    <property type="match status" value="1"/>
</dbReference>
<feature type="region of interest" description="Disordered" evidence="1">
    <location>
        <begin position="465"/>
        <end position="486"/>
    </location>
</feature>
<dbReference type="Proteomes" id="UP000559809">
    <property type="component" value="Unassembled WGS sequence"/>
</dbReference>
<evidence type="ECO:0000313" key="4">
    <source>
        <dbReference type="Proteomes" id="UP000559809"/>
    </source>
</evidence>
<dbReference type="SUPFAM" id="SSF51338">
    <property type="entry name" value="Composite domain of metallo-dependent hydrolases"/>
    <property type="match status" value="1"/>
</dbReference>
<evidence type="ECO:0000256" key="1">
    <source>
        <dbReference type="SAM" id="MobiDB-lite"/>
    </source>
</evidence>
<dbReference type="CDD" id="cd01297">
    <property type="entry name" value="D-aminoacylase"/>
    <property type="match status" value="1"/>
</dbReference>
<dbReference type="GO" id="GO:0005829">
    <property type="term" value="C:cytosol"/>
    <property type="evidence" value="ECO:0007669"/>
    <property type="project" value="TreeGrafter"/>
</dbReference>
<proteinExistence type="predicted"/>
<sequence length="486" mass="51913">MESTDIFDTLLVGGWIIDGTGAARRRGDVGIQGDRIAAVGDLQARGATARRVIDAAGKVIAPGFIDTHGHDDLMFMERPGLEWKTSQGVTSVVVGNCGVSAAPRPLPGNTAASFSLLGQTELFESHQAYFQRLESLDPMVNVAALVGHANLRLAAMKDPLARPTAAEQARMQQLLEEALEAGVVGMSTGLAYEPGCRAERDELLGLASVAARHGALHTSHIRNEGDDVIASVDEVLELGAGSGCATIISHHKCLLPRNWGSSATTLGSIDRARASGLDVAMDVYPYTASSTILIADRAESIDDIKITWSTPHPECGGRYLADIAEEWGCGRKEAAERLAPAGAIYFAMDEADVQRVLAHPCCMVGSDGLPNDANPHPRLWGSFTRVLGNYVRRCKLLSLEAAIAKMTALPATVFGLRDRGTIRPGAYADVVVFDPDVVEDRADWDHPTLPSVGIEHVLVNGTAVFPEPPQRRPGRVLKRNPERCAA</sequence>
<evidence type="ECO:0000313" key="3">
    <source>
        <dbReference type="EMBL" id="NYT50452.1"/>
    </source>
</evidence>
<dbReference type="RefSeq" id="WP_180156405.1">
    <property type="nucleotide sequence ID" value="NZ_JACCEM010000007.1"/>
</dbReference>
<dbReference type="GO" id="GO:0016811">
    <property type="term" value="F:hydrolase activity, acting on carbon-nitrogen (but not peptide) bonds, in linear amides"/>
    <property type="evidence" value="ECO:0007669"/>
    <property type="project" value="InterPro"/>
</dbReference>
<dbReference type="PANTHER" id="PTHR11647:SF1">
    <property type="entry name" value="COLLAPSIN RESPONSE MEDIATOR PROTEIN"/>
    <property type="match status" value="1"/>
</dbReference>
<dbReference type="Gene3D" id="3.30.1490.130">
    <property type="entry name" value="D-aminoacylase. Domain 3"/>
    <property type="match status" value="1"/>
</dbReference>
<dbReference type="PANTHER" id="PTHR11647">
    <property type="entry name" value="HYDRANTOINASE/DIHYDROPYRIMIDINASE FAMILY MEMBER"/>
    <property type="match status" value="1"/>
</dbReference>
<dbReference type="EMBL" id="JACCEM010000007">
    <property type="protein sequence ID" value="NYT50452.1"/>
    <property type="molecule type" value="Genomic_DNA"/>
</dbReference>
<accession>A0A853G3N3</accession>
<evidence type="ECO:0000259" key="2">
    <source>
        <dbReference type="Pfam" id="PF07969"/>
    </source>
</evidence>
<dbReference type="InterPro" id="IPR013108">
    <property type="entry name" value="Amidohydro_3"/>
</dbReference>
<organism evidence="3 4">
    <name type="scientific">Parapusillimonas granuli</name>
    <dbReference type="NCBI Taxonomy" id="380911"/>
    <lineage>
        <taxon>Bacteria</taxon>
        <taxon>Pseudomonadati</taxon>
        <taxon>Pseudomonadota</taxon>
        <taxon>Betaproteobacteria</taxon>
        <taxon>Burkholderiales</taxon>
        <taxon>Alcaligenaceae</taxon>
        <taxon>Parapusillimonas</taxon>
    </lineage>
</organism>
<dbReference type="AlphaFoldDB" id="A0A853G3N3"/>
<dbReference type="Pfam" id="PF07969">
    <property type="entry name" value="Amidohydro_3"/>
    <property type="match status" value="2"/>
</dbReference>
<dbReference type="InterPro" id="IPR050378">
    <property type="entry name" value="Metallo-dep_Hydrolases_sf"/>
</dbReference>
<dbReference type="GO" id="GO:0016812">
    <property type="term" value="F:hydrolase activity, acting on carbon-nitrogen (but not peptide) bonds, in cyclic amides"/>
    <property type="evidence" value="ECO:0007669"/>
    <property type="project" value="TreeGrafter"/>
</dbReference>
<feature type="domain" description="Amidohydrolase 3" evidence="2">
    <location>
        <begin position="51"/>
        <end position="288"/>
    </location>
</feature>
<dbReference type="Gene3D" id="2.30.40.10">
    <property type="entry name" value="Urease, subunit C, domain 1"/>
    <property type="match status" value="1"/>
</dbReference>
<gene>
    <name evidence="3" type="ORF">H0A72_14125</name>
</gene>
<dbReference type="SUPFAM" id="SSF51556">
    <property type="entry name" value="Metallo-dependent hydrolases"/>
    <property type="match status" value="1"/>
</dbReference>
<keyword evidence="4" id="KW-1185">Reference proteome</keyword>
<dbReference type="InterPro" id="IPR011059">
    <property type="entry name" value="Metal-dep_hydrolase_composite"/>
</dbReference>
<comment type="caution">
    <text evidence="3">The sequence shown here is derived from an EMBL/GenBank/DDBJ whole genome shotgun (WGS) entry which is preliminary data.</text>
</comment>
<protein>
    <submittedName>
        <fullName evidence="3">D-aminoacylase</fullName>
    </submittedName>
</protein>